<reference evidence="6 7" key="1">
    <citation type="submission" date="2013-04" db="EMBL/GenBank/DDBJ databases">
        <title>The Genome Sequence of Sutterella wadsworthensis HGA0223.</title>
        <authorList>
            <consortium name="The Broad Institute Genomics Platform"/>
            <person name="Earl A."/>
            <person name="Ward D."/>
            <person name="Feldgarden M."/>
            <person name="Gevers D."/>
            <person name="Schmidt T.M."/>
            <person name="Dover J."/>
            <person name="Dai D."/>
            <person name="Walker B."/>
            <person name="Young S."/>
            <person name="Zeng Q."/>
            <person name="Gargeya S."/>
            <person name="Fitzgerald M."/>
            <person name="Haas B."/>
            <person name="Abouelleil A."/>
            <person name="Allen A.W."/>
            <person name="Alvarado L."/>
            <person name="Arachchi H.M."/>
            <person name="Berlin A.M."/>
            <person name="Chapman S.B."/>
            <person name="Gainer-Dewar J."/>
            <person name="Goldberg J."/>
            <person name="Griggs A."/>
            <person name="Gujja S."/>
            <person name="Hansen M."/>
            <person name="Howarth C."/>
            <person name="Imamovic A."/>
            <person name="Ireland A."/>
            <person name="Larimer J."/>
            <person name="McCowan C."/>
            <person name="Murphy C."/>
            <person name="Pearson M."/>
            <person name="Poon T.W."/>
            <person name="Priest M."/>
            <person name="Roberts A."/>
            <person name="Saif S."/>
            <person name="Shea T."/>
            <person name="Sisk P."/>
            <person name="Sykes S."/>
            <person name="Wortman J."/>
            <person name="Nusbaum C."/>
            <person name="Birren B."/>
        </authorList>
    </citation>
    <scope>NUCLEOTIDE SEQUENCE [LARGE SCALE GENOMIC DNA]</scope>
    <source>
        <strain evidence="6 7">HGA0223</strain>
    </source>
</reference>
<dbReference type="InterPro" id="IPR011078">
    <property type="entry name" value="PyrdxlP_homeostasis"/>
</dbReference>
<dbReference type="PROSITE" id="PS01211">
    <property type="entry name" value="UPF0001"/>
    <property type="match status" value="1"/>
</dbReference>
<dbReference type="PANTHER" id="PTHR10146:SF14">
    <property type="entry name" value="PYRIDOXAL PHOSPHATE HOMEOSTASIS PROTEIN"/>
    <property type="match status" value="1"/>
</dbReference>
<evidence type="ECO:0000313" key="6">
    <source>
        <dbReference type="EMBL" id="EPE01142.1"/>
    </source>
</evidence>
<comment type="caution">
    <text evidence="6">The sequence shown here is derived from an EMBL/GenBank/DDBJ whole genome shotgun (WGS) entry which is preliminary data.</text>
</comment>
<evidence type="ECO:0000313" key="7">
    <source>
        <dbReference type="Proteomes" id="UP000014400"/>
    </source>
</evidence>
<dbReference type="InterPro" id="IPR029066">
    <property type="entry name" value="PLP-binding_barrel"/>
</dbReference>
<dbReference type="SUPFAM" id="SSF51419">
    <property type="entry name" value="PLP-binding barrel"/>
    <property type="match status" value="1"/>
</dbReference>
<dbReference type="HOGENOM" id="CLU_059988_0_1_4"/>
<dbReference type="PANTHER" id="PTHR10146">
    <property type="entry name" value="PROLINE SYNTHETASE CO-TRANSCRIBED BACTERIAL HOMOLOG PROTEIN"/>
    <property type="match status" value="1"/>
</dbReference>
<dbReference type="STRING" id="1203554.HMPREF1476_00453"/>
<dbReference type="AlphaFoldDB" id="S3BLC4"/>
<dbReference type="HAMAP" id="MF_02087">
    <property type="entry name" value="PLP_homeostasis"/>
    <property type="match status" value="1"/>
</dbReference>
<protein>
    <recommendedName>
        <fullName evidence="2">Pyridoxal phosphate homeostasis protein</fullName>
        <shortName evidence="2">PLP homeostasis protein</shortName>
    </recommendedName>
</protein>
<dbReference type="PATRIC" id="fig|1203554.3.peg.438"/>
<evidence type="ECO:0000259" key="5">
    <source>
        <dbReference type="Pfam" id="PF01168"/>
    </source>
</evidence>
<comment type="similarity">
    <text evidence="2 4">Belongs to the pyridoxal phosphate-binding protein YggS/PROSC family.</text>
</comment>
<proteinExistence type="inferred from homology"/>
<keyword evidence="7" id="KW-1185">Reference proteome</keyword>
<name>S3BLC4_9BURK</name>
<dbReference type="PIRSF" id="PIRSF004848">
    <property type="entry name" value="YBL036c_PLPDEIII"/>
    <property type="match status" value="1"/>
</dbReference>
<evidence type="ECO:0000256" key="4">
    <source>
        <dbReference type="RuleBase" id="RU004514"/>
    </source>
</evidence>
<evidence type="ECO:0000256" key="1">
    <source>
        <dbReference type="ARBA" id="ARBA00022898"/>
    </source>
</evidence>
<gene>
    <name evidence="6" type="ORF">HMPREF1476_00453</name>
</gene>
<organism evidence="6 7">
    <name type="scientific">Sutterella wadsworthensis HGA0223</name>
    <dbReference type="NCBI Taxonomy" id="1203554"/>
    <lineage>
        <taxon>Bacteria</taxon>
        <taxon>Pseudomonadati</taxon>
        <taxon>Pseudomonadota</taxon>
        <taxon>Betaproteobacteria</taxon>
        <taxon>Burkholderiales</taxon>
        <taxon>Sutterellaceae</taxon>
        <taxon>Sutterella</taxon>
    </lineage>
</organism>
<sequence>MSELQPGLEKRLAHVKQMLSEAEEKAGRPQGCVKLLAVGKTFNQEALLECARAGALAFGENYAQEGCTKIDWFRTNHPELHLEWHFIGPLQANKSRMVAERFDWVQTVDRLRIAERLSAQRPDNLPPLNVLIEVNVDAEASKSGISPEELPALAAAVSKLPRLRLRGLMSIPAPAETYEGKMKPLLAMASLFKAFQEKYPQADTLSMGMSADLTEAVEAGSTMVRIGSAIFGPRSYSV</sequence>
<dbReference type="Gene3D" id="3.20.20.10">
    <property type="entry name" value="Alanine racemase"/>
    <property type="match status" value="1"/>
</dbReference>
<dbReference type="RefSeq" id="WP_016473839.1">
    <property type="nucleotide sequence ID" value="NZ_KE150480.1"/>
</dbReference>
<evidence type="ECO:0000256" key="3">
    <source>
        <dbReference type="PIRSR" id="PIRSR004848-1"/>
    </source>
</evidence>
<dbReference type="eggNOG" id="COG0325">
    <property type="taxonomic scope" value="Bacteria"/>
</dbReference>
<dbReference type="GO" id="GO:0030170">
    <property type="term" value="F:pyridoxal phosphate binding"/>
    <property type="evidence" value="ECO:0007669"/>
    <property type="project" value="UniProtKB-UniRule"/>
</dbReference>
<dbReference type="CDD" id="cd06824">
    <property type="entry name" value="PLPDE_III_Yggs_like"/>
    <property type="match status" value="1"/>
</dbReference>
<dbReference type="Proteomes" id="UP000014400">
    <property type="component" value="Unassembled WGS sequence"/>
</dbReference>
<dbReference type="Pfam" id="PF01168">
    <property type="entry name" value="Ala_racemase_N"/>
    <property type="match status" value="1"/>
</dbReference>
<accession>S3BLC4</accession>
<keyword evidence="1 2" id="KW-0663">Pyridoxal phosphate</keyword>
<comment type="function">
    <text evidence="2">Pyridoxal 5'-phosphate (PLP)-binding protein, which is involved in PLP homeostasis.</text>
</comment>
<comment type="cofactor">
    <cofactor evidence="3">
        <name>pyridoxal 5'-phosphate</name>
        <dbReference type="ChEBI" id="CHEBI:597326"/>
    </cofactor>
</comment>
<dbReference type="GeneID" id="64061705"/>
<dbReference type="EMBL" id="ATCF01000005">
    <property type="protein sequence ID" value="EPE01142.1"/>
    <property type="molecule type" value="Genomic_DNA"/>
</dbReference>
<feature type="modified residue" description="N6-(pyridoxal phosphate)lysine" evidence="2 3">
    <location>
        <position position="40"/>
    </location>
</feature>
<feature type="domain" description="Alanine racemase N-terminal" evidence="5">
    <location>
        <begin position="14"/>
        <end position="233"/>
    </location>
</feature>
<dbReference type="NCBIfam" id="TIGR00044">
    <property type="entry name" value="YggS family pyridoxal phosphate-dependent enzyme"/>
    <property type="match status" value="1"/>
</dbReference>
<dbReference type="InterPro" id="IPR001608">
    <property type="entry name" value="Ala_racemase_N"/>
</dbReference>
<evidence type="ECO:0000256" key="2">
    <source>
        <dbReference type="HAMAP-Rule" id="MF_02087"/>
    </source>
</evidence>